<evidence type="ECO:0008006" key="3">
    <source>
        <dbReference type="Google" id="ProtNLM"/>
    </source>
</evidence>
<protein>
    <recommendedName>
        <fullName evidence="3">ApbE family protein</fullName>
    </recommendedName>
</protein>
<organism evidence="1 2">
    <name type="scientific">Desulfomicrobium apsheronum</name>
    <dbReference type="NCBI Taxonomy" id="52560"/>
    <lineage>
        <taxon>Bacteria</taxon>
        <taxon>Pseudomonadati</taxon>
        <taxon>Thermodesulfobacteriota</taxon>
        <taxon>Desulfovibrionia</taxon>
        <taxon>Desulfovibrionales</taxon>
        <taxon>Desulfomicrobiaceae</taxon>
        <taxon>Desulfomicrobium</taxon>
    </lineage>
</organism>
<dbReference type="RefSeq" id="WP_245751093.1">
    <property type="nucleotide sequence ID" value="NZ_FORX01000010.1"/>
</dbReference>
<dbReference type="NCBIfam" id="NF003323">
    <property type="entry name" value="PRK04334.1-3"/>
    <property type="match status" value="1"/>
</dbReference>
<proteinExistence type="predicted"/>
<sequence length="253" mass="27270">MQRESADMTRPAHLSPFRTYRASRRDDLVSFQLIIEETDLWIAAREDLGAPMADHVRLLRGQIKAYAAVHPEFLTSLEPLETGPRAPEIIRRMCHAAALTGVGPMAAVAGTLTQMLAEHFRERSPDLLIENGGDTYLCSTRDRHIGILNMPDQAVRLCVPVSAREFPCSFCASSAKIGHSLSFGKADLVVVRAQDAALADAAATSLANALTGASAMDAVLAKAQGWESLGIDGVFTQCEGKIGVWGKMQLAVI</sequence>
<dbReference type="STRING" id="52560.SAMN04488082_11094"/>
<dbReference type="InterPro" id="IPR003374">
    <property type="entry name" value="ApbE-like_sf"/>
</dbReference>
<dbReference type="PIRSF" id="PIRSF006421">
    <property type="entry name" value="UCP006421"/>
    <property type="match status" value="1"/>
</dbReference>
<evidence type="ECO:0000313" key="2">
    <source>
        <dbReference type="Proteomes" id="UP000198635"/>
    </source>
</evidence>
<dbReference type="AlphaFoldDB" id="A0A1I3VMZ4"/>
<dbReference type="InterPro" id="IPR007183">
    <property type="entry name" value="UPF0280"/>
</dbReference>
<reference evidence="2" key="1">
    <citation type="submission" date="2016-10" db="EMBL/GenBank/DDBJ databases">
        <authorList>
            <person name="Varghese N."/>
            <person name="Submissions S."/>
        </authorList>
    </citation>
    <scope>NUCLEOTIDE SEQUENCE [LARGE SCALE GENOMIC DNA]</scope>
    <source>
        <strain evidence="2">DSM 5918</strain>
    </source>
</reference>
<dbReference type="SUPFAM" id="SSF143631">
    <property type="entry name" value="ApbE-like"/>
    <property type="match status" value="1"/>
</dbReference>
<keyword evidence="2" id="KW-1185">Reference proteome</keyword>
<dbReference type="Gene3D" id="3.10.520.10">
    <property type="entry name" value="ApbE-like domains"/>
    <property type="match status" value="1"/>
</dbReference>
<dbReference type="Proteomes" id="UP000198635">
    <property type="component" value="Unassembled WGS sequence"/>
</dbReference>
<evidence type="ECO:0000313" key="1">
    <source>
        <dbReference type="EMBL" id="SFJ95521.1"/>
    </source>
</evidence>
<gene>
    <name evidence="1" type="ORF">SAMN04488082_11094</name>
</gene>
<dbReference type="EMBL" id="FORX01000010">
    <property type="protein sequence ID" value="SFJ95521.1"/>
    <property type="molecule type" value="Genomic_DNA"/>
</dbReference>
<accession>A0A1I3VMZ4</accession>
<name>A0A1I3VMZ4_9BACT</name>